<dbReference type="Gene3D" id="1.20.5.170">
    <property type="match status" value="1"/>
</dbReference>
<comment type="subcellular location">
    <subcellularLocation>
        <location evidence="1">Nucleus</location>
    </subcellularLocation>
</comment>
<sequence>MSARARKQKAADAAAADKSEATTQSTFVTKTTTTERSRTSAATPQQSFSRSERSQSPLNISRTEEKDELAHLNDRLAGYIDYVRKLEVDKERLTRRIHSVTEERMSKVEEARKTYEDEILALRQLVDDLAKQKTKAELDAKQAKDDANEAKLKLSKRDQEIRTLHRRIENLEKDLAEFKQDHDRYGPLLSDYHALEKRFEDVQRDLEAETLLRTDLENKILGLKEQLDFRTRLFDEEREKLVQRTMYIEEEVEGRKKAEYENRLADELRSIRDQTATDLEDYKAQIAETFESKLGQLRTSADLSADDAIRHRSELLEARKRVDELEHDLSKKIAEIDVLQRRVEDLQRQLDQERRDHEMQLAAQRQEVRRLKDELEESFREFAELMNTKIALDQEILMYRKMLEGEESRLNIQPQTRDSPFNIQPGNKRRRVEDGFEVEETEGTLTGTPYNVSKARYAYRVSSTASGPVEFFKEQDTQGKWVKIHNPSTEDVSLGGWEIVHQAGGEETRFKFHRSLVLKPGTTCTIWSSDTDTTHNPPADVVMKNKSFHAGSDATISLLDSDGTEQAKCTVKRERIRASGVSFGRRAGYRTGTDEKCMVM</sequence>
<evidence type="ECO:0000256" key="2">
    <source>
        <dbReference type="ARBA" id="ARBA00022754"/>
    </source>
</evidence>
<dbReference type="GO" id="GO:0031507">
    <property type="term" value="P:heterochromatin formation"/>
    <property type="evidence" value="ECO:0007669"/>
    <property type="project" value="TreeGrafter"/>
</dbReference>
<feature type="compositionally biased region" description="Low complexity" evidence="6">
    <location>
        <begin position="21"/>
        <end position="32"/>
    </location>
</feature>
<evidence type="ECO:0000256" key="5">
    <source>
        <dbReference type="SAM" id="Coils"/>
    </source>
</evidence>
<feature type="region of interest" description="Disordered" evidence="6">
    <location>
        <begin position="1"/>
        <end position="61"/>
    </location>
</feature>
<comment type="caution">
    <text evidence="9">The sequence shown here is derived from an EMBL/GenBank/DDBJ whole genome shotgun (WGS) entry which is preliminary data.</text>
</comment>
<name>A0AAV2TLK3_CALDB</name>
<dbReference type="Proteomes" id="UP001497525">
    <property type="component" value="Unassembled WGS sequence"/>
</dbReference>
<dbReference type="InterPro" id="IPR001322">
    <property type="entry name" value="Lamin_tail_dom"/>
</dbReference>
<dbReference type="Pfam" id="PF00038">
    <property type="entry name" value="Filament"/>
    <property type="match status" value="1"/>
</dbReference>
<protein>
    <recommendedName>
        <fullName evidence="11">Lamin</fullName>
    </recommendedName>
</protein>
<dbReference type="PROSITE" id="PS51841">
    <property type="entry name" value="LTD"/>
    <property type="match status" value="1"/>
</dbReference>
<dbReference type="GO" id="GO:0007097">
    <property type="term" value="P:nuclear migration"/>
    <property type="evidence" value="ECO:0007669"/>
    <property type="project" value="TreeGrafter"/>
</dbReference>
<dbReference type="GO" id="GO:0051664">
    <property type="term" value="P:nuclear pore localization"/>
    <property type="evidence" value="ECO:0007669"/>
    <property type="project" value="TreeGrafter"/>
</dbReference>
<dbReference type="InterPro" id="IPR036415">
    <property type="entry name" value="Lamin_tail_dom_sf"/>
</dbReference>
<reference evidence="9" key="1">
    <citation type="submission" date="2024-06" db="EMBL/GenBank/DDBJ databases">
        <authorList>
            <person name="Liu X."/>
            <person name="Lenzi L."/>
            <person name="Haldenby T S."/>
            <person name="Uol C."/>
        </authorList>
    </citation>
    <scope>NUCLEOTIDE SEQUENCE</scope>
</reference>
<feature type="coiled-coil region" evidence="5">
    <location>
        <begin position="265"/>
        <end position="388"/>
    </location>
</feature>
<dbReference type="EMBL" id="CAXLJL010000412">
    <property type="protein sequence ID" value="CAL5137635.1"/>
    <property type="molecule type" value="Genomic_DNA"/>
</dbReference>
<evidence type="ECO:0008006" key="11">
    <source>
        <dbReference type="Google" id="ProtNLM"/>
    </source>
</evidence>
<dbReference type="GO" id="GO:0006998">
    <property type="term" value="P:nuclear envelope organization"/>
    <property type="evidence" value="ECO:0007669"/>
    <property type="project" value="TreeGrafter"/>
</dbReference>
<evidence type="ECO:0000259" key="8">
    <source>
        <dbReference type="PROSITE" id="PS51842"/>
    </source>
</evidence>
<feature type="coiled-coil region" evidence="5">
    <location>
        <begin position="83"/>
        <end position="226"/>
    </location>
</feature>
<dbReference type="GO" id="GO:0005882">
    <property type="term" value="C:intermediate filament"/>
    <property type="evidence" value="ECO:0007669"/>
    <property type="project" value="UniProtKB-KW"/>
</dbReference>
<evidence type="ECO:0000256" key="3">
    <source>
        <dbReference type="ARBA" id="ARBA00023054"/>
    </source>
</evidence>
<evidence type="ECO:0000256" key="4">
    <source>
        <dbReference type="ARBA" id="ARBA00023242"/>
    </source>
</evidence>
<dbReference type="PANTHER" id="PTHR45721">
    <property type="entry name" value="LAMIN DM0-RELATED"/>
    <property type="match status" value="1"/>
</dbReference>
<accession>A0AAV2TLK3</accession>
<dbReference type="GO" id="GO:0005200">
    <property type="term" value="F:structural constituent of cytoskeleton"/>
    <property type="evidence" value="ECO:0007669"/>
    <property type="project" value="TreeGrafter"/>
</dbReference>
<feature type="domain" description="IF rod" evidence="8">
    <location>
        <begin position="65"/>
        <end position="410"/>
    </location>
</feature>
<dbReference type="Pfam" id="PF00932">
    <property type="entry name" value="LTD"/>
    <property type="match status" value="1"/>
</dbReference>
<dbReference type="Gene3D" id="1.20.5.1160">
    <property type="entry name" value="Vasodilator-stimulated phosphoprotein"/>
    <property type="match status" value="1"/>
</dbReference>
<evidence type="ECO:0000259" key="7">
    <source>
        <dbReference type="PROSITE" id="PS51841"/>
    </source>
</evidence>
<keyword evidence="4" id="KW-0539">Nucleus</keyword>
<dbReference type="AlphaFoldDB" id="A0AAV2TLK3"/>
<dbReference type="SMART" id="SM01391">
    <property type="entry name" value="Filament"/>
    <property type="match status" value="1"/>
</dbReference>
<feature type="compositionally biased region" description="Low complexity" evidence="6">
    <location>
        <begin position="39"/>
        <end position="49"/>
    </location>
</feature>
<dbReference type="SUPFAM" id="SSF74853">
    <property type="entry name" value="Lamin A/C globular tail domain"/>
    <property type="match status" value="1"/>
</dbReference>
<evidence type="ECO:0000313" key="9">
    <source>
        <dbReference type="EMBL" id="CAL5137635.1"/>
    </source>
</evidence>
<keyword evidence="3 5" id="KW-0175">Coiled coil</keyword>
<feature type="domain" description="LTD" evidence="7">
    <location>
        <begin position="439"/>
        <end position="585"/>
    </location>
</feature>
<dbReference type="PROSITE" id="PS51842">
    <property type="entry name" value="IF_ROD_2"/>
    <property type="match status" value="1"/>
</dbReference>
<dbReference type="Gene3D" id="2.60.40.1260">
    <property type="entry name" value="Lamin Tail domain"/>
    <property type="match status" value="1"/>
</dbReference>
<dbReference type="InterPro" id="IPR039008">
    <property type="entry name" value="IF_rod_dom"/>
</dbReference>
<evidence type="ECO:0000256" key="1">
    <source>
        <dbReference type="ARBA" id="ARBA00004123"/>
    </source>
</evidence>
<dbReference type="PANTHER" id="PTHR45721:SF11">
    <property type="entry name" value="LAMIN DM0-RELATED"/>
    <property type="match status" value="1"/>
</dbReference>
<dbReference type="GO" id="GO:0005652">
    <property type="term" value="C:nuclear lamina"/>
    <property type="evidence" value="ECO:0007669"/>
    <property type="project" value="TreeGrafter"/>
</dbReference>
<dbReference type="SUPFAM" id="SSF64593">
    <property type="entry name" value="Intermediate filament protein, coiled coil region"/>
    <property type="match status" value="2"/>
</dbReference>
<organism evidence="9 10">
    <name type="scientific">Calicophoron daubneyi</name>
    <name type="common">Rumen fluke</name>
    <name type="synonym">Paramphistomum daubneyi</name>
    <dbReference type="NCBI Taxonomy" id="300641"/>
    <lineage>
        <taxon>Eukaryota</taxon>
        <taxon>Metazoa</taxon>
        <taxon>Spiralia</taxon>
        <taxon>Lophotrochozoa</taxon>
        <taxon>Platyhelminthes</taxon>
        <taxon>Trematoda</taxon>
        <taxon>Digenea</taxon>
        <taxon>Plagiorchiida</taxon>
        <taxon>Pronocephalata</taxon>
        <taxon>Paramphistomoidea</taxon>
        <taxon>Paramphistomidae</taxon>
        <taxon>Calicophoron</taxon>
    </lineage>
</organism>
<evidence type="ECO:0000313" key="10">
    <source>
        <dbReference type="Proteomes" id="UP001497525"/>
    </source>
</evidence>
<keyword evidence="2" id="KW-0403">Intermediate filament</keyword>
<proteinExistence type="predicted"/>
<dbReference type="GO" id="GO:0090435">
    <property type="term" value="P:protein localization to nuclear envelope"/>
    <property type="evidence" value="ECO:0007669"/>
    <property type="project" value="TreeGrafter"/>
</dbReference>
<gene>
    <name evidence="9" type="ORF">CDAUBV1_LOCUS11920</name>
</gene>
<evidence type="ECO:0000256" key="6">
    <source>
        <dbReference type="SAM" id="MobiDB-lite"/>
    </source>
</evidence>